<dbReference type="InterPro" id="IPR006075">
    <property type="entry name" value="Asn/Gln-tRNA_Trfase_suB/E_cat"/>
</dbReference>
<dbReference type="NCBIfam" id="TIGR00133">
    <property type="entry name" value="gatB"/>
    <property type="match status" value="1"/>
</dbReference>
<evidence type="ECO:0000256" key="3">
    <source>
        <dbReference type="ARBA" id="ARBA00022840"/>
    </source>
</evidence>
<dbReference type="EMBL" id="PEDP01000095">
    <property type="protein sequence ID" value="POS87614.1"/>
    <property type="molecule type" value="Genomic_DNA"/>
</dbReference>
<dbReference type="Pfam" id="PF02934">
    <property type="entry name" value="GatB_N"/>
    <property type="match status" value="1"/>
</dbReference>
<dbReference type="GO" id="GO:0070681">
    <property type="term" value="P:glutaminyl-tRNAGln biosynthesis via transamidation"/>
    <property type="evidence" value="ECO:0007669"/>
    <property type="project" value="UniProtKB-UniRule"/>
</dbReference>
<dbReference type="PANTHER" id="PTHR11659">
    <property type="entry name" value="GLUTAMYL-TRNA GLN AMIDOTRANSFERASE SUBUNIT B MITOCHONDRIAL AND PROKARYOTIC PET112-RELATED"/>
    <property type="match status" value="1"/>
</dbReference>
<reference evidence="7 8" key="1">
    <citation type="submission" date="2017-10" db="EMBL/GenBank/DDBJ databases">
        <title>Development of genomic resources for the powdery mildew, Erysiphe pulchra.</title>
        <authorList>
            <person name="Wadl P.A."/>
            <person name="Mack B.M."/>
            <person name="Moore G."/>
            <person name="Beltz S.B."/>
        </authorList>
    </citation>
    <scope>NUCLEOTIDE SEQUENCE [LARGE SCALE GENOMIC DNA]</scope>
    <source>
        <strain evidence="7">Cflorida</strain>
    </source>
</reference>
<evidence type="ECO:0000259" key="6">
    <source>
        <dbReference type="SMART" id="SM00845"/>
    </source>
</evidence>
<dbReference type="NCBIfam" id="NF004012">
    <property type="entry name" value="PRK05477.1-2"/>
    <property type="match status" value="1"/>
</dbReference>
<gene>
    <name evidence="7" type="ORF">EPUL_001612</name>
</gene>
<dbReference type="GO" id="GO:0005739">
    <property type="term" value="C:mitochondrion"/>
    <property type="evidence" value="ECO:0007669"/>
    <property type="project" value="UniProtKB-SubCell"/>
</dbReference>
<evidence type="ECO:0000256" key="4">
    <source>
        <dbReference type="ARBA" id="ARBA00022917"/>
    </source>
</evidence>
<organism evidence="7 8">
    <name type="scientific">Erysiphe pulchra</name>
    <dbReference type="NCBI Taxonomy" id="225359"/>
    <lineage>
        <taxon>Eukaryota</taxon>
        <taxon>Fungi</taxon>
        <taxon>Dikarya</taxon>
        <taxon>Ascomycota</taxon>
        <taxon>Pezizomycotina</taxon>
        <taxon>Leotiomycetes</taxon>
        <taxon>Erysiphales</taxon>
        <taxon>Erysiphaceae</taxon>
        <taxon>Erysiphe</taxon>
    </lineage>
</organism>
<dbReference type="InterPro" id="IPR017959">
    <property type="entry name" value="Asn/Gln-tRNA_amidoTrfase_suB/E"/>
</dbReference>
<dbReference type="GO" id="GO:0005524">
    <property type="term" value="F:ATP binding"/>
    <property type="evidence" value="ECO:0007669"/>
    <property type="project" value="UniProtKB-KW"/>
</dbReference>
<evidence type="ECO:0000313" key="7">
    <source>
        <dbReference type="EMBL" id="POS87614.1"/>
    </source>
</evidence>
<accession>A0A2S4PZZ8</accession>
<dbReference type="Proteomes" id="UP000237438">
    <property type="component" value="Unassembled WGS sequence"/>
</dbReference>
<dbReference type="InterPro" id="IPR014746">
    <property type="entry name" value="Gln_synth/guanido_kin_cat_dom"/>
</dbReference>
<dbReference type="PANTHER" id="PTHR11659:SF0">
    <property type="entry name" value="GLUTAMYL-TRNA(GLN) AMIDOTRANSFERASE SUBUNIT B, MITOCHONDRIAL"/>
    <property type="match status" value="1"/>
</dbReference>
<evidence type="ECO:0000256" key="5">
    <source>
        <dbReference type="HAMAP-Rule" id="MF_03147"/>
    </source>
</evidence>
<dbReference type="InterPro" id="IPR017958">
    <property type="entry name" value="Gln-tRNA_amidoTrfase_suB_CS"/>
</dbReference>
<dbReference type="AlphaFoldDB" id="A0A2S4PZZ8"/>
<keyword evidence="2 5" id="KW-0547">Nucleotide-binding</keyword>
<evidence type="ECO:0000256" key="1">
    <source>
        <dbReference type="ARBA" id="ARBA00022598"/>
    </source>
</evidence>
<dbReference type="InterPro" id="IPR004413">
    <property type="entry name" value="GatB"/>
</dbReference>
<keyword evidence="1 5" id="KW-0436">Ligase</keyword>
<feature type="domain" description="Asn/Gln amidotransferase" evidence="6">
    <location>
        <begin position="447"/>
        <end position="607"/>
    </location>
</feature>
<dbReference type="PROSITE" id="PS01234">
    <property type="entry name" value="GATB"/>
    <property type="match status" value="1"/>
</dbReference>
<dbReference type="GO" id="GO:0030956">
    <property type="term" value="C:glutamyl-tRNA(Gln) amidotransferase complex"/>
    <property type="evidence" value="ECO:0007669"/>
    <property type="project" value="UniProtKB-UniRule"/>
</dbReference>
<keyword evidence="4 5" id="KW-0648">Protein biosynthesis</keyword>
<dbReference type="InterPro" id="IPR018027">
    <property type="entry name" value="Asn/Gln_amidotransferase"/>
</dbReference>
<proteinExistence type="inferred from homology"/>
<comment type="similarity">
    <text evidence="5">Belongs to the GatB/GatE family. GatB subfamily.</text>
</comment>
<dbReference type="STRING" id="225359.A0A2S4PZZ8"/>
<dbReference type="GO" id="GO:0032543">
    <property type="term" value="P:mitochondrial translation"/>
    <property type="evidence" value="ECO:0007669"/>
    <property type="project" value="UniProtKB-UniRule"/>
</dbReference>
<protein>
    <recommendedName>
        <fullName evidence="5">Glutamyl-tRNA(Gln) amidotransferase subunit B, mitochondrial</fullName>
        <shortName evidence="5">Glu-AdT subunit B</shortName>
        <ecNumber evidence="5">6.3.5.-</ecNumber>
    </recommendedName>
</protein>
<keyword evidence="5" id="KW-0496">Mitochondrion</keyword>
<comment type="subunit">
    <text evidence="5">Subunit of the heterotrimeric GatCAB amidotransferase (AdT) complex, composed of A, B and C subunits.</text>
</comment>
<evidence type="ECO:0000313" key="8">
    <source>
        <dbReference type="Proteomes" id="UP000237438"/>
    </source>
</evidence>
<dbReference type="Pfam" id="PF02637">
    <property type="entry name" value="GatB_Yqey"/>
    <property type="match status" value="1"/>
</dbReference>
<keyword evidence="8" id="KW-1185">Reference proteome</keyword>
<dbReference type="SUPFAM" id="SSF55931">
    <property type="entry name" value="Glutamine synthetase/guanido kinase"/>
    <property type="match status" value="1"/>
</dbReference>
<evidence type="ECO:0000256" key="2">
    <source>
        <dbReference type="ARBA" id="ARBA00022741"/>
    </source>
</evidence>
<dbReference type="SMART" id="SM00845">
    <property type="entry name" value="GatB_Yqey"/>
    <property type="match status" value="1"/>
</dbReference>
<comment type="catalytic activity">
    <reaction evidence="5">
        <text>L-glutamyl-tRNA(Gln) + L-glutamine + ATP + H2O = L-glutaminyl-tRNA(Gln) + L-glutamate + ADP + phosphate + H(+)</text>
        <dbReference type="Rhea" id="RHEA:17521"/>
        <dbReference type="Rhea" id="RHEA-COMP:9681"/>
        <dbReference type="Rhea" id="RHEA-COMP:9684"/>
        <dbReference type="ChEBI" id="CHEBI:15377"/>
        <dbReference type="ChEBI" id="CHEBI:15378"/>
        <dbReference type="ChEBI" id="CHEBI:29985"/>
        <dbReference type="ChEBI" id="CHEBI:30616"/>
        <dbReference type="ChEBI" id="CHEBI:43474"/>
        <dbReference type="ChEBI" id="CHEBI:58359"/>
        <dbReference type="ChEBI" id="CHEBI:78520"/>
        <dbReference type="ChEBI" id="CHEBI:78521"/>
        <dbReference type="ChEBI" id="CHEBI:456216"/>
    </reaction>
</comment>
<sequence>MKGSSHLTSLSKFIIKHCSRNVNYLALKAVRIASKELRSHKYSTSMIQNKILGIDIETSPTHKNDQGRWTDRRQNENECLKKRVVHKNRKTQDWELTVGIEIHALLNTERKLFSPALSTINQKANTHVAFFDLSVPGSQPIFQKEALIPAIRAALILNSNIQSVSKFDRKHYFHWDQPAGYQITQYYDPYAKDGFVTLYAHDGIAKEDGDQIRVGIKQIQLEQDTAKTISKPEGHLLDFNRVGLPLIEIITLPDIRHPKTAAALVRKIQILLNSVDACVIGMESGGLRADINISVRRYSGVDPSSECIDKKKLGQKIEIKNLSSFKSIEDAIVAERDRQISILESGASITSETRGWAIGAIETKKLRNKEGEIDYRYMPDPDLPPIVIGSDVISYLKSTMGMSTDEEINILIKEYGISAKDSMTLISLENGGRIEFFYKVVQSLQLQLPEEKLCKLGKLCCNWILHDMASLRHDDLNENNPLQLKADGTCIIPPGELATLLFLLETNKILRKPAKYALQRLFTCLIEKKPTNICEVIEKEGLWNQKMSEDQYKDQARIVLSQYEDILKTVLSGNDSKIKALLGMMLKNDRKGVMDPKMAEQVLKQMIDEFKKFSV</sequence>
<comment type="function">
    <text evidence="5">Allows the formation of correctly charged Gln-tRNA(Gln) through the transamidation of misacylated Glu-tRNA(Gln) in the mitochondria. The reaction takes place in the presence of glutamine and ATP through an activated gamma-phospho-Glu-tRNA(Gln).</text>
</comment>
<comment type="caution">
    <text evidence="7">The sequence shown here is derived from an EMBL/GenBank/DDBJ whole genome shotgun (WGS) entry which is preliminary data.</text>
</comment>
<name>A0A2S4PZZ8_9PEZI</name>
<dbReference type="OrthoDB" id="1722066at2759"/>
<dbReference type="EC" id="6.3.5.-" evidence="5"/>
<dbReference type="HAMAP" id="MF_00121">
    <property type="entry name" value="GatB"/>
    <property type="match status" value="1"/>
</dbReference>
<comment type="subcellular location">
    <subcellularLocation>
        <location evidence="5">Mitochondrion</location>
    </subcellularLocation>
</comment>
<dbReference type="GO" id="GO:0050567">
    <property type="term" value="F:glutaminyl-tRNA synthase (glutamine-hydrolyzing) activity"/>
    <property type="evidence" value="ECO:0007669"/>
    <property type="project" value="UniProtKB-UniRule"/>
</dbReference>
<keyword evidence="3 5" id="KW-0067">ATP-binding</keyword>